<dbReference type="OrthoDB" id="423019at2"/>
<dbReference type="EMBL" id="CP000552">
    <property type="protein sequence ID" value="ABM72615.1"/>
    <property type="molecule type" value="Genomic_DNA"/>
</dbReference>
<proteinExistence type="predicted"/>
<organism evidence="2 3">
    <name type="scientific">Prochlorococcus marinus (strain MIT 9515)</name>
    <dbReference type="NCBI Taxonomy" id="167542"/>
    <lineage>
        <taxon>Bacteria</taxon>
        <taxon>Bacillati</taxon>
        <taxon>Cyanobacteriota</taxon>
        <taxon>Cyanophyceae</taxon>
        <taxon>Synechococcales</taxon>
        <taxon>Prochlorococcaceae</taxon>
        <taxon>Prochlorococcus</taxon>
    </lineage>
</organism>
<protein>
    <recommendedName>
        <fullName evidence="1">Methyltransferase FkbM domain-containing protein</fullName>
    </recommendedName>
</protein>
<dbReference type="RefSeq" id="WP_011820712.1">
    <property type="nucleotide sequence ID" value="NC_008817.1"/>
</dbReference>
<dbReference type="GeneID" id="60202155"/>
<evidence type="ECO:0000313" key="3">
    <source>
        <dbReference type="Proteomes" id="UP000001589"/>
    </source>
</evidence>
<dbReference type="SUPFAM" id="SSF53335">
    <property type="entry name" value="S-adenosyl-L-methionine-dependent methyltransferases"/>
    <property type="match status" value="1"/>
</dbReference>
<gene>
    <name evidence="2" type="ordered locus">P9515_14081</name>
</gene>
<dbReference type="PANTHER" id="PTHR34203">
    <property type="entry name" value="METHYLTRANSFERASE, FKBM FAMILY PROTEIN"/>
    <property type="match status" value="1"/>
</dbReference>
<sequence>MFFWRKLFPYLQKSIPRNRNNQLLKILDKVSTTYHSLYENLNYDCEYNGELFLLNKLNQSNNLNCIFDVGANIGNYSLLAREINKQCLIFAFEPVPKTYIDLKENVLNKDIKTFNIGLGSDTREEMMLVSKDSKLSTLLLENSNLSTKDNPQYVSVKIISGDEFLKNNYELNQISLLKIDTEGYESEVLKGFRRIMPKVNIVQFEYGKANLFSKYFLKDYFNDYSDDYYIGKLYPNGVEFFEKYKWDLDDLIGPNYIMVKRSRKDLYALLSIKV</sequence>
<evidence type="ECO:0000313" key="2">
    <source>
        <dbReference type="EMBL" id="ABM72615.1"/>
    </source>
</evidence>
<dbReference type="NCBIfam" id="TIGR01444">
    <property type="entry name" value="fkbM_fam"/>
    <property type="match status" value="1"/>
</dbReference>
<dbReference type="STRING" id="167542.P9515_14081"/>
<dbReference type="Gene3D" id="3.40.50.150">
    <property type="entry name" value="Vaccinia Virus protein VP39"/>
    <property type="match status" value="1"/>
</dbReference>
<dbReference type="HOGENOM" id="CLU_068034_0_0_3"/>
<dbReference type="InterPro" id="IPR029063">
    <property type="entry name" value="SAM-dependent_MTases_sf"/>
</dbReference>
<dbReference type="InterPro" id="IPR006342">
    <property type="entry name" value="FkbM_mtfrase"/>
</dbReference>
<feature type="domain" description="Methyltransferase FkbM" evidence="1">
    <location>
        <begin position="68"/>
        <end position="210"/>
    </location>
</feature>
<dbReference type="eggNOG" id="COG2242">
    <property type="taxonomic scope" value="Bacteria"/>
</dbReference>
<name>A2BXV4_PROM5</name>
<evidence type="ECO:0000259" key="1">
    <source>
        <dbReference type="Pfam" id="PF05050"/>
    </source>
</evidence>
<dbReference type="Pfam" id="PF05050">
    <property type="entry name" value="Methyltransf_21"/>
    <property type="match status" value="1"/>
</dbReference>
<accession>A2BXV4</accession>
<reference evidence="2 3" key="1">
    <citation type="journal article" date="2007" name="PLoS Genet.">
        <title>Patterns and implications of gene gain and loss in the evolution of Prochlorococcus.</title>
        <authorList>
            <person name="Kettler G.C."/>
            <person name="Martiny A.C."/>
            <person name="Huang K."/>
            <person name="Zucker J."/>
            <person name="Coleman M.L."/>
            <person name="Rodrigue S."/>
            <person name="Chen F."/>
            <person name="Lapidus A."/>
            <person name="Ferriera S."/>
            <person name="Johnson J."/>
            <person name="Steglich C."/>
            <person name="Church G.M."/>
            <person name="Richardson P."/>
            <person name="Chisholm S.W."/>
        </authorList>
    </citation>
    <scope>NUCLEOTIDE SEQUENCE [LARGE SCALE GENOMIC DNA]</scope>
    <source>
        <strain evidence="2 3">MIT 9515</strain>
    </source>
</reference>
<dbReference type="PANTHER" id="PTHR34203:SF15">
    <property type="entry name" value="SLL1173 PROTEIN"/>
    <property type="match status" value="1"/>
</dbReference>
<dbReference type="AlphaFoldDB" id="A2BXV4"/>
<dbReference type="Proteomes" id="UP000001589">
    <property type="component" value="Chromosome"/>
</dbReference>
<dbReference type="KEGG" id="pmc:P9515_14081"/>
<dbReference type="InterPro" id="IPR052514">
    <property type="entry name" value="SAM-dependent_MTase"/>
</dbReference>